<reference evidence="1 2" key="1">
    <citation type="journal article" date="2020" name="FEMS Microbiol. Ecol.">
        <title>Temporal dynamics of bacterial communities during seed development and maturation.</title>
        <authorList>
            <person name="Chesneau G."/>
            <person name="Torres-Cortes G."/>
            <person name="Briand M."/>
            <person name="Darrasse A."/>
            <person name="Preveaux A."/>
            <person name="Marais C."/>
            <person name="Jacques M.A."/>
            <person name="Shade A."/>
            <person name="Barret M."/>
        </authorList>
    </citation>
    <scope>NUCLEOTIDE SEQUENCE [LARGE SCALE GENOMIC DNA]</scope>
    <source>
        <strain evidence="1 2">CFBP13732</strain>
    </source>
</reference>
<keyword evidence="2" id="KW-1185">Reference proteome</keyword>
<gene>
    <name evidence="1" type="ORF">IFT93_05295</name>
</gene>
<dbReference type="Proteomes" id="UP000661012">
    <property type="component" value="Unassembled WGS sequence"/>
</dbReference>
<evidence type="ECO:0008006" key="3">
    <source>
        <dbReference type="Google" id="ProtNLM"/>
    </source>
</evidence>
<comment type="caution">
    <text evidence="1">The sequence shown here is derived from an EMBL/GenBank/DDBJ whole genome shotgun (WGS) entry which is preliminary data.</text>
</comment>
<protein>
    <recommendedName>
        <fullName evidence="3">Chitinase</fullName>
    </recommendedName>
</protein>
<organism evidence="1 2">
    <name type="scientific">Erwinia persicina</name>
    <dbReference type="NCBI Taxonomy" id="55211"/>
    <lineage>
        <taxon>Bacteria</taxon>
        <taxon>Pseudomonadati</taxon>
        <taxon>Pseudomonadota</taxon>
        <taxon>Gammaproteobacteria</taxon>
        <taxon>Enterobacterales</taxon>
        <taxon>Erwiniaceae</taxon>
        <taxon>Erwinia</taxon>
    </lineage>
</organism>
<dbReference type="SUPFAM" id="SSF53955">
    <property type="entry name" value="Lysozyme-like"/>
    <property type="match status" value="1"/>
</dbReference>
<dbReference type="EMBL" id="JACYNN010000002">
    <property type="protein sequence ID" value="MBD8105838.1"/>
    <property type="molecule type" value="Genomic_DNA"/>
</dbReference>
<accession>A0ABR8ZQH0</accession>
<sequence>MSVLPKFSWPVPSNNRGSEFANQEDLMSHLEGEATGWYMVGSNGMWHGGIHITSTTTPWCALSGKAASELLDFPVPYKGEQSVRCMADGEVVAYRICRDYLTVPWETGPLSVSGSFVLVRHYIQPGEKKENGLHFYTLYMHLAPYSAYVSSENETHWIVNDKLPVLRPEWTPDASAENRNKYRVTTIPKDSRIEWDATEASRSATGPKERRYGLVTFRGLSDKAKAKGTKTSLVEGQQYWILTDRDNLVPSSGGAARPSWWAHLLPPYAEPMQFDKVICPTPYPISAGDSIGHLGYFQVPKDGGYDSRYQVHIECLSADDSLPAFLKNPEKVGESTPLYLKCPSGLPLFSKDLHTNTMVSAGKVTQGEAILKLSQVKTELDAQKQEYWFLPYANGYVPKSNKSAEALSQYDLEKLGFTTTVDEAPSFDHLDGTTSPKGVVRSILNRLLDASSADTRLTHRAVPHNYQRLLNRIDSSVSPYSSQEYLSAIHNPSYRDVKNKMIVKHPSEWYHKKDTSIWQSFLNKLTSDAPEWREYCEDYLDKMVWMQDASKLKLGSSLWHMHPVVFLNAMKANLCACNRDITLDELKKFVSGVNSNVLTSYLTELNAGFKRFGINKCREKAHFLAQVLHESGNFRFTKEINGEHASYAPWYGRGLIQITLKANYQKYGSYIQEDVTSSDAARNKLVALPHSVLSAFWYFEVSRKLASIAEEDDFIKITAVINGGFNGYNDRLTIFNHAVIALGANHLNKKSLDDAFIFEQSSVYQNKIYSLAWGLWHDPSSNRSGTDKNREEALKGYKRAKELIVASPFPVSTSHKKIYGIEYINVLGFVNHRIEALQ</sequence>
<proteinExistence type="predicted"/>
<name>A0ABR8ZQH0_9GAMM</name>
<evidence type="ECO:0000313" key="1">
    <source>
        <dbReference type="EMBL" id="MBD8105838.1"/>
    </source>
</evidence>
<dbReference type="RefSeq" id="WP_137230009.1">
    <property type="nucleotide sequence ID" value="NZ_JACYNM010000004.1"/>
</dbReference>
<dbReference type="Gene3D" id="1.10.530.10">
    <property type="match status" value="1"/>
</dbReference>
<dbReference type="InterPro" id="IPR023346">
    <property type="entry name" value="Lysozyme-like_dom_sf"/>
</dbReference>
<evidence type="ECO:0000313" key="2">
    <source>
        <dbReference type="Proteomes" id="UP000661012"/>
    </source>
</evidence>